<accession>A0A4D4JBM7</accession>
<keyword evidence="2" id="KW-1185">Reference proteome</keyword>
<evidence type="ECO:0000313" key="1">
    <source>
        <dbReference type="EMBL" id="GDY32742.1"/>
    </source>
</evidence>
<gene>
    <name evidence="1" type="ORF">GTS_43750</name>
</gene>
<dbReference type="InterPro" id="IPR006764">
    <property type="entry name" value="SAM_dep_MeTrfase_SAV2177_type"/>
</dbReference>
<protein>
    <recommendedName>
        <fullName evidence="3">S-adenosyl methyltransferase</fullName>
    </recommendedName>
</protein>
<organism evidence="1 2">
    <name type="scientific">Gandjariella thermophila</name>
    <dbReference type="NCBI Taxonomy" id="1931992"/>
    <lineage>
        <taxon>Bacteria</taxon>
        <taxon>Bacillati</taxon>
        <taxon>Actinomycetota</taxon>
        <taxon>Actinomycetes</taxon>
        <taxon>Pseudonocardiales</taxon>
        <taxon>Pseudonocardiaceae</taxon>
        <taxon>Gandjariella</taxon>
    </lineage>
</organism>
<proteinExistence type="predicted"/>
<dbReference type="EMBL" id="BJFL01000028">
    <property type="protein sequence ID" value="GDY32742.1"/>
    <property type="molecule type" value="Genomic_DNA"/>
</dbReference>
<dbReference type="PIRSF" id="PIRSF017393">
    <property type="entry name" value="MTase_SAV2177"/>
    <property type="match status" value="1"/>
</dbReference>
<reference evidence="2" key="1">
    <citation type="submission" date="2019-04" db="EMBL/GenBank/DDBJ databases">
        <title>Draft genome sequence of Pseudonocardiaceae bacterium SL3-2-4.</title>
        <authorList>
            <person name="Ningsih F."/>
            <person name="Yokota A."/>
            <person name="Sakai Y."/>
            <person name="Nanatani K."/>
            <person name="Yabe S."/>
            <person name="Oetari A."/>
            <person name="Sjamsuridzal W."/>
        </authorList>
    </citation>
    <scope>NUCLEOTIDE SEQUENCE [LARGE SCALE GENOMIC DNA]</scope>
    <source>
        <strain evidence="2">SL3-2-4</strain>
    </source>
</reference>
<evidence type="ECO:0000313" key="2">
    <source>
        <dbReference type="Proteomes" id="UP000298860"/>
    </source>
</evidence>
<comment type="caution">
    <text evidence="1">The sequence shown here is derived from an EMBL/GenBank/DDBJ whole genome shotgun (WGS) entry which is preliminary data.</text>
</comment>
<dbReference type="OrthoDB" id="3630902at2"/>
<evidence type="ECO:0008006" key="3">
    <source>
        <dbReference type="Google" id="ProtNLM"/>
    </source>
</evidence>
<dbReference type="InterPro" id="IPR029063">
    <property type="entry name" value="SAM-dependent_MTases_sf"/>
</dbReference>
<dbReference type="AlphaFoldDB" id="A0A4D4JBM7"/>
<dbReference type="Pfam" id="PF04672">
    <property type="entry name" value="Methyltransf_19"/>
    <property type="match status" value="1"/>
</dbReference>
<sequence>MPEEELRKAGEILEASLDRPSVGRIYDYYLGGRHNYAIDREFAERIMKDLPEARIFARENRGFVRRAVRYARRECGIRQFVDIGSGLPTQGNVHEVADEGGPADARVVYVDNDPVARAHSRVLLAGTADPERHFALDGDFRDGPGLWQRVTRVGIDPDAPICLLVTALLHFQVPEQRPERTLAFYREQLAPGSVLVLSHATDEDTPPATREAAARYVATTSQAHLRPRAEIRAFFGDFELVEPGLVWTPQWRPELAAPGEKRYADDPTRALAVAGVARKP</sequence>
<dbReference type="Proteomes" id="UP000298860">
    <property type="component" value="Unassembled WGS sequence"/>
</dbReference>
<name>A0A4D4JBM7_9PSEU</name>
<dbReference type="SUPFAM" id="SSF53335">
    <property type="entry name" value="S-adenosyl-L-methionine-dependent methyltransferases"/>
    <property type="match status" value="1"/>
</dbReference>
<dbReference type="Gene3D" id="3.40.50.150">
    <property type="entry name" value="Vaccinia Virus protein VP39"/>
    <property type="match status" value="1"/>
</dbReference>
<dbReference type="RefSeq" id="WP_137815742.1">
    <property type="nucleotide sequence ID" value="NZ_BJFL01000028.1"/>
</dbReference>